<reference evidence="2 3" key="1">
    <citation type="submission" date="2024-03" db="EMBL/GenBank/DDBJ databases">
        <title>Community enrichment and isolation of bacterial strains for fucoidan degradation.</title>
        <authorList>
            <person name="Sichert A."/>
        </authorList>
    </citation>
    <scope>NUCLEOTIDE SEQUENCE [LARGE SCALE GENOMIC DNA]</scope>
    <source>
        <strain evidence="2 3">AS12</strain>
    </source>
</reference>
<feature type="region of interest" description="Disordered" evidence="1">
    <location>
        <begin position="253"/>
        <end position="273"/>
    </location>
</feature>
<dbReference type="RefSeq" id="WP_342882013.1">
    <property type="nucleotide sequence ID" value="NZ_JBBMQS010000007.1"/>
</dbReference>
<evidence type="ECO:0000313" key="3">
    <source>
        <dbReference type="Proteomes" id="UP001461163"/>
    </source>
</evidence>
<dbReference type="EMBL" id="JBBMQS010000007">
    <property type="protein sequence ID" value="MEM5498423.1"/>
    <property type="molecule type" value="Genomic_DNA"/>
</dbReference>
<sequence length="273" mass="31455">MTDINLEKLDVGRFEKVFEGGTLTWSITEWWTEITDETVRCGAKIDYETKKKIGVVESEKVQFENTIKGSLGPKAIAQILASSKESAESEVSWEIVQEEKRIFSFQAPLCGSYHALQYQKCRGYYFEYKKKGILKTDSWELDFTEYTKQFHDASVMRDPDPNCNCPNKEEQSIDGIATIKLGELTMDVGYKKIPEGIKVFMNNKKANIYSQSASRVRTHIPRSFIPENLRFLCSLKEEDYEALLTLHPFNTEEKNSVHQAHKEDASKESTFER</sequence>
<comment type="caution">
    <text evidence="2">The sequence shown here is derived from an EMBL/GenBank/DDBJ whole genome shotgun (WGS) entry which is preliminary data.</text>
</comment>
<dbReference type="Proteomes" id="UP001461163">
    <property type="component" value="Unassembled WGS sequence"/>
</dbReference>
<evidence type="ECO:0000256" key="1">
    <source>
        <dbReference type="SAM" id="MobiDB-lite"/>
    </source>
</evidence>
<proteinExistence type="predicted"/>
<gene>
    <name evidence="2" type="ORF">WNY77_13525</name>
</gene>
<evidence type="ECO:0000313" key="2">
    <source>
        <dbReference type="EMBL" id="MEM5498423.1"/>
    </source>
</evidence>
<protein>
    <submittedName>
        <fullName evidence="2">Uncharacterized protein</fullName>
    </submittedName>
</protein>
<accession>A0ABU9SY51</accession>
<name>A0ABU9SY51_9ALTE</name>
<keyword evidence="3" id="KW-1185">Reference proteome</keyword>
<organism evidence="2 3">
    <name type="scientific">Paraglaciecola mesophila</name>
    <dbReference type="NCBI Taxonomy" id="197222"/>
    <lineage>
        <taxon>Bacteria</taxon>
        <taxon>Pseudomonadati</taxon>
        <taxon>Pseudomonadota</taxon>
        <taxon>Gammaproteobacteria</taxon>
        <taxon>Alteromonadales</taxon>
        <taxon>Alteromonadaceae</taxon>
        <taxon>Paraglaciecola</taxon>
    </lineage>
</organism>